<feature type="region of interest" description="Disordered" evidence="1">
    <location>
        <begin position="1"/>
        <end position="47"/>
    </location>
</feature>
<evidence type="ECO:0000256" key="1">
    <source>
        <dbReference type="SAM" id="MobiDB-lite"/>
    </source>
</evidence>
<dbReference type="Proteomes" id="UP000807115">
    <property type="component" value="Chromosome 3"/>
</dbReference>
<dbReference type="AlphaFoldDB" id="A0A921UMC6"/>
<evidence type="ECO:0000313" key="3">
    <source>
        <dbReference type="Proteomes" id="UP000807115"/>
    </source>
</evidence>
<comment type="caution">
    <text evidence="2">The sequence shown here is derived from an EMBL/GenBank/DDBJ whole genome shotgun (WGS) entry which is preliminary data.</text>
</comment>
<feature type="compositionally biased region" description="Basic and acidic residues" evidence="1">
    <location>
        <begin position="15"/>
        <end position="27"/>
    </location>
</feature>
<reference evidence="2" key="2">
    <citation type="submission" date="2020-10" db="EMBL/GenBank/DDBJ databases">
        <authorList>
            <person name="Cooper E.A."/>
            <person name="Brenton Z.W."/>
            <person name="Flinn B.S."/>
            <person name="Jenkins J."/>
            <person name="Shu S."/>
            <person name="Flowers D."/>
            <person name="Luo F."/>
            <person name="Wang Y."/>
            <person name="Xia P."/>
            <person name="Barry K."/>
            <person name="Daum C."/>
            <person name="Lipzen A."/>
            <person name="Yoshinaga Y."/>
            <person name="Schmutz J."/>
            <person name="Saski C."/>
            <person name="Vermerris W."/>
            <person name="Kresovich S."/>
        </authorList>
    </citation>
    <scope>NUCLEOTIDE SEQUENCE</scope>
</reference>
<protein>
    <submittedName>
        <fullName evidence="2">Uncharacterized protein</fullName>
    </submittedName>
</protein>
<proteinExistence type="predicted"/>
<dbReference type="EMBL" id="CM027682">
    <property type="protein sequence ID" value="KAG0537507.1"/>
    <property type="molecule type" value="Genomic_DNA"/>
</dbReference>
<gene>
    <name evidence="2" type="ORF">BDA96_03G154400</name>
</gene>
<reference evidence="2" key="1">
    <citation type="journal article" date="2019" name="BMC Genomics">
        <title>A new reference genome for Sorghum bicolor reveals high levels of sequence similarity between sweet and grain genotypes: implications for the genetics of sugar metabolism.</title>
        <authorList>
            <person name="Cooper E.A."/>
            <person name="Brenton Z.W."/>
            <person name="Flinn B.S."/>
            <person name="Jenkins J."/>
            <person name="Shu S."/>
            <person name="Flowers D."/>
            <person name="Luo F."/>
            <person name="Wang Y."/>
            <person name="Xia P."/>
            <person name="Barry K."/>
            <person name="Daum C."/>
            <person name="Lipzen A."/>
            <person name="Yoshinaga Y."/>
            <person name="Schmutz J."/>
            <person name="Saski C."/>
            <person name="Vermerris W."/>
            <person name="Kresovich S."/>
        </authorList>
    </citation>
    <scope>NUCLEOTIDE SEQUENCE</scope>
</reference>
<name>A0A921UMC6_SORBI</name>
<organism evidence="2 3">
    <name type="scientific">Sorghum bicolor</name>
    <name type="common">Sorghum</name>
    <name type="synonym">Sorghum vulgare</name>
    <dbReference type="NCBI Taxonomy" id="4558"/>
    <lineage>
        <taxon>Eukaryota</taxon>
        <taxon>Viridiplantae</taxon>
        <taxon>Streptophyta</taxon>
        <taxon>Embryophyta</taxon>
        <taxon>Tracheophyta</taxon>
        <taxon>Spermatophyta</taxon>
        <taxon>Magnoliopsida</taxon>
        <taxon>Liliopsida</taxon>
        <taxon>Poales</taxon>
        <taxon>Poaceae</taxon>
        <taxon>PACMAD clade</taxon>
        <taxon>Panicoideae</taxon>
        <taxon>Andropogonodae</taxon>
        <taxon>Andropogoneae</taxon>
        <taxon>Sorghinae</taxon>
        <taxon>Sorghum</taxon>
    </lineage>
</organism>
<sequence length="150" mass="16569">MTKKSCSGRTACAPHQDESKIRGEAGHATKHRQSRSSGPNAPPKKKTWKKYLTFLSKFQNKMKHKKPDVRAWAPSNVNLKQGSPKRSSSAMLEECVNLVRVIRRTAADCFASAVVGGGGDDEDELPCYVQIDQVSYGVKREAYGPVYLVT</sequence>
<evidence type="ECO:0000313" key="2">
    <source>
        <dbReference type="EMBL" id="KAG0537507.1"/>
    </source>
</evidence>
<accession>A0A921UMC6</accession>